<dbReference type="AlphaFoldDB" id="A0A2R6WW45"/>
<accession>A0A2R6WW45</accession>
<dbReference type="Proteomes" id="UP000244005">
    <property type="component" value="Unassembled WGS sequence"/>
</dbReference>
<gene>
    <name evidence="1" type="ORF">MARPO_0053s0028</name>
</gene>
<evidence type="ECO:0000313" key="2">
    <source>
        <dbReference type="Proteomes" id="UP000244005"/>
    </source>
</evidence>
<organism evidence="1 2">
    <name type="scientific">Marchantia polymorpha</name>
    <name type="common">Common liverwort</name>
    <name type="synonym">Marchantia aquatica</name>
    <dbReference type="NCBI Taxonomy" id="3197"/>
    <lineage>
        <taxon>Eukaryota</taxon>
        <taxon>Viridiplantae</taxon>
        <taxon>Streptophyta</taxon>
        <taxon>Embryophyta</taxon>
        <taxon>Marchantiophyta</taxon>
        <taxon>Marchantiopsida</taxon>
        <taxon>Marchantiidae</taxon>
        <taxon>Marchantiales</taxon>
        <taxon>Marchantiaceae</taxon>
        <taxon>Marchantia</taxon>
    </lineage>
</organism>
<reference evidence="2" key="1">
    <citation type="journal article" date="2017" name="Cell">
        <title>Insights into land plant evolution garnered from the Marchantia polymorpha genome.</title>
        <authorList>
            <person name="Bowman J.L."/>
            <person name="Kohchi T."/>
            <person name="Yamato K.T."/>
            <person name="Jenkins J."/>
            <person name="Shu S."/>
            <person name="Ishizaki K."/>
            <person name="Yamaoka S."/>
            <person name="Nishihama R."/>
            <person name="Nakamura Y."/>
            <person name="Berger F."/>
            <person name="Adam C."/>
            <person name="Aki S.S."/>
            <person name="Althoff F."/>
            <person name="Araki T."/>
            <person name="Arteaga-Vazquez M.A."/>
            <person name="Balasubrmanian S."/>
            <person name="Barry K."/>
            <person name="Bauer D."/>
            <person name="Boehm C.R."/>
            <person name="Briginshaw L."/>
            <person name="Caballero-Perez J."/>
            <person name="Catarino B."/>
            <person name="Chen F."/>
            <person name="Chiyoda S."/>
            <person name="Chovatia M."/>
            <person name="Davies K.M."/>
            <person name="Delmans M."/>
            <person name="Demura T."/>
            <person name="Dierschke T."/>
            <person name="Dolan L."/>
            <person name="Dorantes-Acosta A.E."/>
            <person name="Eklund D.M."/>
            <person name="Florent S.N."/>
            <person name="Flores-Sandoval E."/>
            <person name="Fujiyama A."/>
            <person name="Fukuzawa H."/>
            <person name="Galik B."/>
            <person name="Grimanelli D."/>
            <person name="Grimwood J."/>
            <person name="Grossniklaus U."/>
            <person name="Hamada T."/>
            <person name="Haseloff J."/>
            <person name="Hetherington A.J."/>
            <person name="Higo A."/>
            <person name="Hirakawa Y."/>
            <person name="Hundley H.N."/>
            <person name="Ikeda Y."/>
            <person name="Inoue K."/>
            <person name="Inoue S.I."/>
            <person name="Ishida S."/>
            <person name="Jia Q."/>
            <person name="Kakita M."/>
            <person name="Kanazawa T."/>
            <person name="Kawai Y."/>
            <person name="Kawashima T."/>
            <person name="Kennedy M."/>
            <person name="Kinose K."/>
            <person name="Kinoshita T."/>
            <person name="Kohara Y."/>
            <person name="Koide E."/>
            <person name="Komatsu K."/>
            <person name="Kopischke S."/>
            <person name="Kubo M."/>
            <person name="Kyozuka J."/>
            <person name="Lagercrantz U."/>
            <person name="Lin S.S."/>
            <person name="Lindquist E."/>
            <person name="Lipzen A.M."/>
            <person name="Lu C.W."/>
            <person name="De Luna E."/>
            <person name="Martienssen R.A."/>
            <person name="Minamino N."/>
            <person name="Mizutani M."/>
            <person name="Mizutani M."/>
            <person name="Mochizuki N."/>
            <person name="Monte I."/>
            <person name="Mosher R."/>
            <person name="Nagasaki H."/>
            <person name="Nakagami H."/>
            <person name="Naramoto S."/>
            <person name="Nishitani K."/>
            <person name="Ohtani M."/>
            <person name="Okamoto T."/>
            <person name="Okumura M."/>
            <person name="Phillips J."/>
            <person name="Pollak B."/>
            <person name="Reinders A."/>
            <person name="Rovekamp M."/>
            <person name="Sano R."/>
            <person name="Sawa S."/>
            <person name="Schmid M.W."/>
            <person name="Shirakawa M."/>
            <person name="Solano R."/>
            <person name="Spunde A."/>
            <person name="Suetsugu N."/>
            <person name="Sugano S."/>
            <person name="Sugiyama A."/>
            <person name="Sun R."/>
            <person name="Suzuki Y."/>
            <person name="Takenaka M."/>
            <person name="Takezawa D."/>
            <person name="Tomogane H."/>
            <person name="Tsuzuki M."/>
            <person name="Ueda T."/>
            <person name="Umeda M."/>
            <person name="Ward J.M."/>
            <person name="Watanabe Y."/>
            <person name="Yazaki K."/>
            <person name="Yokoyama R."/>
            <person name="Yoshitake Y."/>
            <person name="Yotsui I."/>
            <person name="Zachgo S."/>
            <person name="Schmutz J."/>
        </authorList>
    </citation>
    <scope>NUCLEOTIDE SEQUENCE [LARGE SCALE GENOMIC DNA]</scope>
    <source>
        <strain evidence="2">Tak-1</strain>
    </source>
</reference>
<keyword evidence="2" id="KW-1185">Reference proteome</keyword>
<sequence>MHTLVMSRFRSPTPRVNKTFSTATGGYLICFSRYLLRKGVCNMVWGKQFDSELKVSWEGRGGPQCSCVRSSDCDCKILRIGTRRPSFF</sequence>
<dbReference type="Gramene" id="Mp6g07140.1">
    <property type="protein sequence ID" value="Mp6g07140.1.cds1"/>
    <property type="gene ID" value="Mp6g07140"/>
</dbReference>
<name>A0A2R6WW45_MARPO</name>
<protein>
    <submittedName>
        <fullName evidence="1">Uncharacterized protein</fullName>
    </submittedName>
</protein>
<dbReference type="EMBL" id="KZ772725">
    <property type="protein sequence ID" value="PTQ38081.1"/>
    <property type="molecule type" value="Genomic_DNA"/>
</dbReference>
<evidence type="ECO:0000313" key="1">
    <source>
        <dbReference type="EMBL" id="PTQ38081.1"/>
    </source>
</evidence>
<proteinExistence type="predicted"/>